<dbReference type="EMBL" id="GBXM01078007">
    <property type="protein sequence ID" value="JAH30570.1"/>
    <property type="molecule type" value="Transcribed_RNA"/>
</dbReference>
<dbReference type="AlphaFoldDB" id="A0A0E9RQ74"/>
<name>A0A0E9RQ74_ANGAN</name>
<proteinExistence type="predicted"/>
<reference evidence="1" key="2">
    <citation type="journal article" date="2015" name="Fish Shellfish Immunol.">
        <title>Early steps in the European eel (Anguilla anguilla)-Vibrio vulnificus interaction in the gills: Role of the RtxA13 toxin.</title>
        <authorList>
            <person name="Callol A."/>
            <person name="Pajuelo D."/>
            <person name="Ebbesson L."/>
            <person name="Teles M."/>
            <person name="MacKenzie S."/>
            <person name="Amaro C."/>
        </authorList>
    </citation>
    <scope>NUCLEOTIDE SEQUENCE</scope>
</reference>
<reference evidence="1" key="1">
    <citation type="submission" date="2014-11" db="EMBL/GenBank/DDBJ databases">
        <authorList>
            <person name="Amaro Gonzalez C."/>
        </authorList>
    </citation>
    <scope>NUCLEOTIDE SEQUENCE</scope>
</reference>
<evidence type="ECO:0000313" key="1">
    <source>
        <dbReference type="EMBL" id="JAH30570.1"/>
    </source>
</evidence>
<organism evidence="1">
    <name type="scientific">Anguilla anguilla</name>
    <name type="common">European freshwater eel</name>
    <name type="synonym">Muraena anguilla</name>
    <dbReference type="NCBI Taxonomy" id="7936"/>
    <lineage>
        <taxon>Eukaryota</taxon>
        <taxon>Metazoa</taxon>
        <taxon>Chordata</taxon>
        <taxon>Craniata</taxon>
        <taxon>Vertebrata</taxon>
        <taxon>Euteleostomi</taxon>
        <taxon>Actinopterygii</taxon>
        <taxon>Neopterygii</taxon>
        <taxon>Teleostei</taxon>
        <taxon>Anguilliformes</taxon>
        <taxon>Anguillidae</taxon>
        <taxon>Anguilla</taxon>
    </lineage>
</organism>
<protein>
    <submittedName>
        <fullName evidence="1">Uncharacterized protein</fullName>
    </submittedName>
</protein>
<accession>A0A0E9RQ74</accession>
<sequence>MCLGLFEAYYRPPRASDMSLQCR</sequence>